<feature type="transmembrane region" description="Helical" evidence="1">
    <location>
        <begin position="24"/>
        <end position="47"/>
    </location>
</feature>
<keyword evidence="1" id="KW-0812">Transmembrane</keyword>
<dbReference type="EMBL" id="JARK01001340">
    <property type="protein sequence ID" value="EYC30909.1"/>
    <property type="molecule type" value="Genomic_DNA"/>
</dbReference>
<protein>
    <recommendedName>
        <fullName evidence="4">7TM GPCR serpentine receptor class x (Srx) domain-containing protein</fullName>
    </recommendedName>
</protein>
<organism evidence="2 3">
    <name type="scientific">Ancylostoma ceylanicum</name>
    <dbReference type="NCBI Taxonomy" id="53326"/>
    <lineage>
        <taxon>Eukaryota</taxon>
        <taxon>Metazoa</taxon>
        <taxon>Ecdysozoa</taxon>
        <taxon>Nematoda</taxon>
        <taxon>Chromadorea</taxon>
        <taxon>Rhabditida</taxon>
        <taxon>Rhabditina</taxon>
        <taxon>Rhabditomorpha</taxon>
        <taxon>Strongyloidea</taxon>
        <taxon>Ancylostomatidae</taxon>
        <taxon>Ancylostomatinae</taxon>
        <taxon>Ancylostoma</taxon>
    </lineage>
</organism>
<comment type="caution">
    <text evidence="2">The sequence shown here is derived from an EMBL/GenBank/DDBJ whole genome shotgun (WGS) entry which is preliminary data.</text>
</comment>
<keyword evidence="3" id="KW-1185">Reference proteome</keyword>
<name>A0A016VTI7_9BILA</name>
<evidence type="ECO:0000313" key="3">
    <source>
        <dbReference type="Proteomes" id="UP000024635"/>
    </source>
</evidence>
<gene>
    <name evidence="2" type="primary">Acey_s0004.g1843</name>
    <name evidence="2" type="ORF">Y032_0004g1843</name>
</gene>
<dbReference type="OrthoDB" id="5873245at2759"/>
<dbReference type="InterPro" id="IPR019425">
    <property type="entry name" value="7TM_GPCR_serpentine_rcpt_Srt"/>
</dbReference>
<dbReference type="PANTHER" id="PTHR23021">
    <property type="entry name" value="SERPENTINE RECEPTOR, CLASS T"/>
    <property type="match status" value="1"/>
</dbReference>
<dbReference type="STRING" id="53326.A0A016VTI7"/>
<sequence>MFGGPPPASHALNEREGVPVAARFFIQCACICTVNLMAALMYVYMQFLPTPSYFVMIGHVSWMFGHGFPAFIYLLLNRTIQSEVLFFLPFGKDRIWKPRKSSTGTTLSSTQEN</sequence>
<dbReference type="Proteomes" id="UP000024635">
    <property type="component" value="Unassembled WGS sequence"/>
</dbReference>
<proteinExistence type="predicted"/>
<keyword evidence="1" id="KW-0472">Membrane</keyword>
<dbReference type="Pfam" id="PF10321">
    <property type="entry name" value="7TM_GPCR_Srt"/>
    <property type="match status" value="1"/>
</dbReference>
<feature type="transmembrane region" description="Helical" evidence="1">
    <location>
        <begin position="53"/>
        <end position="76"/>
    </location>
</feature>
<keyword evidence="1" id="KW-1133">Transmembrane helix</keyword>
<dbReference type="SUPFAM" id="SSF81321">
    <property type="entry name" value="Family A G protein-coupled receptor-like"/>
    <property type="match status" value="1"/>
</dbReference>
<dbReference type="PANTHER" id="PTHR23021:SF90">
    <property type="entry name" value="SERPENTINE RECEPTOR, CLASS T"/>
    <property type="match status" value="1"/>
</dbReference>
<evidence type="ECO:0000256" key="1">
    <source>
        <dbReference type="SAM" id="Phobius"/>
    </source>
</evidence>
<dbReference type="AlphaFoldDB" id="A0A016VTI7"/>
<evidence type="ECO:0000313" key="2">
    <source>
        <dbReference type="EMBL" id="EYC30909.1"/>
    </source>
</evidence>
<evidence type="ECO:0008006" key="4">
    <source>
        <dbReference type="Google" id="ProtNLM"/>
    </source>
</evidence>
<reference evidence="3" key="1">
    <citation type="journal article" date="2015" name="Nat. Genet.">
        <title>The genome and transcriptome of the zoonotic hookworm Ancylostoma ceylanicum identify infection-specific gene families.</title>
        <authorList>
            <person name="Schwarz E.M."/>
            <person name="Hu Y."/>
            <person name="Antoshechkin I."/>
            <person name="Miller M.M."/>
            <person name="Sternberg P.W."/>
            <person name="Aroian R.V."/>
        </authorList>
    </citation>
    <scope>NUCLEOTIDE SEQUENCE</scope>
    <source>
        <strain evidence="3">HY135</strain>
    </source>
</reference>
<accession>A0A016VTI7</accession>